<proteinExistence type="predicted"/>
<dbReference type="InterPro" id="IPR023210">
    <property type="entry name" value="NADP_OxRdtase_dom"/>
</dbReference>
<dbReference type="AlphaFoldDB" id="A0AAV1DZB6"/>
<dbReference type="InterPro" id="IPR020471">
    <property type="entry name" value="AKR"/>
</dbReference>
<evidence type="ECO:0000259" key="1">
    <source>
        <dbReference type="Pfam" id="PF00248"/>
    </source>
</evidence>
<dbReference type="InterPro" id="IPR036812">
    <property type="entry name" value="NAD(P)_OxRdtase_dom_sf"/>
</dbReference>
<dbReference type="Pfam" id="PF00248">
    <property type="entry name" value="Aldo_ket_red"/>
    <property type="match status" value="1"/>
</dbReference>
<keyword evidence="3" id="KW-1185">Reference proteome</keyword>
<gene>
    <name evidence="2" type="ORF">OLC1_LOCUS20203</name>
</gene>
<dbReference type="PANTHER" id="PTHR11732">
    <property type="entry name" value="ALDO/KETO REDUCTASE"/>
    <property type="match status" value="1"/>
</dbReference>
<protein>
    <submittedName>
        <fullName evidence="2">OLC1v1013688C1</fullName>
    </submittedName>
</protein>
<evidence type="ECO:0000313" key="3">
    <source>
        <dbReference type="Proteomes" id="UP001161247"/>
    </source>
</evidence>
<dbReference type="PRINTS" id="PR00069">
    <property type="entry name" value="ALDKETRDTASE"/>
</dbReference>
<dbReference type="SUPFAM" id="SSF51430">
    <property type="entry name" value="NAD(P)-linked oxidoreductase"/>
    <property type="match status" value="1"/>
</dbReference>
<dbReference type="Gene3D" id="3.20.20.100">
    <property type="entry name" value="NADP-dependent oxidoreductase domain"/>
    <property type="match status" value="1"/>
</dbReference>
<name>A0AAV1DZB6_OLDCO</name>
<reference evidence="2" key="1">
    <citation type="submission" date="2023-03" db="EMBL/GenBank/DDBJ databases">
        <authorList>
            <person name="Julca I."/>
        </authorList>
    </citation>
    <scope>NUCLEOTIDE SEQUENCE</scope>
</reference>
<organism evidence="2 3">
    <name type="scientific">Oldenlandia corymbosa var. corymbosa</name>
    <dbReference type="NCBI Taxonomy" id="529605"/>
    <lineage>
        <taxon>Eukaryota</taxon>
        <taxon>Viridiplantae</taxon>
        <taxon>Streptophyta</taxon>
        <taxon>Embryophyta</taxon>
        <taxon>Tracheophyta</taxon>
        <taxon>Spermatophyta</taxon>
        <taxon>Magnoliopsida</taxon>
        <taxon>eudicotyledons</taxon>
        <taxon>Gunneridae</taxon>
        <taxon>Pentapetalae</taxon>
        <taxon>asterids</taxon>
        <taxon>lamiids</taxon>
        <taxon>Gentianales</taxon>
        <taxon>Rubiaceae</taxon>
        <taxon>Rubioideae</taxon>
        <taxon>Spermacoceae</taxon>
        <taxon>Hedyotis-Oldenlandia complex</taxon>
        <taxon>Oldenlandia</taxon>
    </lineage>
</organism>
<feature type="domain" description="NADP-dependent oxidoreductase" evidence="1">
    <location>
        <begin position="5"/>
        <end position="153"/>
    </location>
</feature>
<sequence>MPMDFKDTWDEMEVCVDSGMTRAIRVSNFSIAKIEKLMMTVRILPAVNQVEIHPYCNQKSLITSCRSKGILVISYASLGALGNRSGTDKVIQSNLLAKIAADKGKSPAQVALRWAFQQWIWFLAKGYQEHHMKENITIFDWELTDVELKAINEFPHVRVCKDGSYIFVYRPFAGLKDPSIVTVDEFYLEGNLVVRPEPTSPSVVFCVWKSLFGSISMSPPGLDSVAAKSCYSFLAKYSR</sequence>
<dbReference type="GO" id="GO:0016491">
    <property type="term" value="F:oxidoreductase activity"/>
    <property type="evidence" value="ECO:0007669"/>
    <property type="project" value="InterPro"/>
</dbReference>
<dbReference type="EMBL" id="OX459124">
    <property type="protein sequence ID" value="CAI9113142.1"/>
    <property type="molecule type" value="Genomic_DNA"/>
</dbReference>
<dbReference type="Proteomes" id="UP001161247">
    <property type="component" value="Chromosome 7"/>
</dbReference>
<accession>A0AAV1DZB6</accession>
<evidence type="ECO:0000313" key="2">
    <source>
        <dbReference type="EMBL" id="CAI9113142.1"/>
    </source>
</evidence>